<dbReference type="AlphaFoldDB" id="A0A1G6IYK5"/>
<evidence type="ECO:0000256" key="1">
    <source>
        <dbReference type="SAM" id="MobiDB-lite"/>
    </source>
</evidence>
<feature type="compositionally biased region" description="Basic residues" evidence="1">
    <location>
        <begin position="1"/>
        <end position="10"/>
    </location>
</feature>
<evidence type="ECO:0008006" key="4">
    <source>
        <dbReference type="Google" id="ProtNLM"/>
    </source>
</evidence>
<feature type="region of interest" description="Disordered" evidence="1">
    <location>
        <begin position="1"/>
        <end position="21"/>
    </location>
</feature>
<proteinExistence type="predicted"/>
<dbReference type="Proteomes" id="UP000199387">
    <property type="component" value="Unassembled WGS sequence"/>
</dbReference>
<evidence type="ECO:0000313" key="3">
    <source>
        <dbReference type="Proteomes" id="UP000199387"/>
    </source>
</evidence>
<keyword evidence="3" id="KW-1185">Reference proteome</keyword>
<dbReference type="EMBL" id="FMZA01000003">
    <property type="protein sequence ID" value="SDC11155.1"/>
    <property type="molecule type" value="Genomic_DNA"/>
</dbReference>
<organism evidence="2 3">
    <name type="scientific">Melghirimyces thermohalophilus</name>
    <dbReference type="NCBI Taxonomy" id="1236220"/>
    <lineage>
        <taxon>Bacteria</taxon>
        <taxon>Bacillati</taxon>
        <taxon>Bacillota</taxon>
        <taxon>Bacilli</taxon>
        <taxon>Bacillales</taxon>
        <taxon>Thermoactinomycetaceae</taxon>
        <taxon>Melghirimyces</taxon>
    </lineage>
</organism>
<sequence>MVKKRRRQSHPPREPNLPSKKKMIKESDLYYSQIVAPIQRELRRAQQFRNLDVIDELWNKREQALRQYQLLVKRACYIKRP</sequence>
<gene>
    <name evidence="2" type="ORF">SAMN04488112_10390</name>
</gene>
<reference evidence="2 3" key="1">
    <citation type="submission" date="2016-10" db="EMBL/GenBank/DDBJ databases">
        <authorList>
            <person name="de Groot N.N."/>
        </authorList>
    </citation>
    <scope>NUCLEOTIDE SEQUENCE [LARGE SCALE GENOMIC DNA]</scope>
    <source>
        <strain evidence="2 3">DSM 45514</strain>
    </source>
</reference>
<accession>A0A1G6IYK5</accession>
<evidence type="ECO:0000313" key="2">
    <source>
        <dbReference type="EMBL" id="SDC11155.1"/>
    </source>
</evidence>
<protein>
    <recommendedName>
        <fullName evidence="4">IDEAL domain-containing protein</fullName>
    </recommendedName>
</protein>
<name>A0A1G6IYK5_9BACL</name>